<evidence type="ECO:0000256" key="3">
    <source>
        <dbReference type="SAM" id="MobiDB-lite"/>
    </source>
</evidence>
<feature type="compositionally biased region" description="Low complexity" evidence="3">
    <location>
        <begin position="62"/>
        <end position="83"/>
    </location>
</feature>
<feature type="region of interest" description="Disordered" evidence="3">
    <location>
        <begin position="1"/>
        <end position="85"/>
    </location>
</feature>
<reference evidence="4 5" key="1">
    <citation type="journal article" date="2016" name="Genome Biol. Evol.">
        <title>Divergent and convergent evolution of fungal pathogenicity.</title>
        <authorList>
            <person name="Shang Y."/>
            <person name="Xiao G."/>
            <person name="Zheng P."/>
            <person name="Cen K."/>
            <person name="Zhan S."/>
            <person name="Wang C."/>
        </authorList>
    </citation>
    <scope>NUCLEOTIDE SEQUENCE [LARGE SCALE GENOMIC DNA]</scope>
    <source>
        <strain evidence="4 5">RCEF 2490</strain>
    </source>
</reference>
<dbReference type="PANTHER" id="PTHR24072">
    <property type="entry name" value="RHO FAMILY GTPASE"/>
    <property type="match status" value="1"/>
</dbReference>
<accession>A0A168D495</accession>
<keyword evidence="1" id="KW-0547">Nucleotide-binding</keyword>
<dbReference type="GO" id="GO:0005525">
    <property type="term" value="F:GTP binding"/>
    <property type="evidence" value="ECO:0007669"/>
    <property type="project" value="UniProtKB-KW"/>
</dbReference>
<evidence type="ECO:0000256" key="1">
    <source>
        <dbReference type="ARBA" id="ARBA00022741"/>
    </source>
</evidence>
<proteinExistence type="predicted"/>
<dbReference type="EMBL" id="AZGY01000006">
    <property type="protein sequence ID" value="KZZ97338.1"/>
    <property type="molecule type" value="Genomic_DNA"/>
</dbReference>
<sequence length="307" mass="33083">MPETAEAPHRPQSQEELATADQGGERKRKRHGGGGGGGLLGVFARRRARLPKGSPATQALQPPKSAAAAAAAATPPPSASTSSRQGQSQLVKLKFLIVESPPLVPPPGVSGAAVRWSRKGEADSLWVVARNSAVFQTLDTSGAADLDTVSLLSYMLWDAVFLCFDVKDKMGIYKILHWVAAVQRHVKRLTQRIKWQEVGKKSFGGPRMPVFLVGTKKDLRLECSSEDHRLAMRGPLSVGLPGCCVNPAHAEWHAERVGADAYMECSAATGEGIDALLEHAVKRALATGNEEDDGQRGYGRWVKRRLL</sequence>
<organism evidence="4 5">
    <name type="scientific">Moelleriella libera RCEF 2490</name>
    <dbReference type="NCBI Taxonomy" id="1081109"/>
    <lineage>
        <taxon>Eukaryota</taxon>
        <taxon>Fungi</taxon>
        <taxon>Dikarya</taxon>
        <taxon>Ascomycota</taxon>
        <taxon>Pezizomycotina</taxon>
        <taxon>Sordariomycetes</taxon>
        <taxon>Hypocreomycetidae</taxon>
        <taxon>Hypocreales</taxon>
        <taxon>Clavicipitaceae</taxon>
        <taxon>Moelleriella</taxon>
    </lineage>
</organism>
<comment type="caution">
    <text evidence="4">The sequence shown here is derived from an EMBL/GenBank/DDBJ whole genome shotgun (WGS) entry which is preliminary data.</text>
</comment>
<dbReference type="Pfam" id="PF00071">
    <property type="entry name" value="Ras"/>
    <property type="match status" value="1"/>
</dbReference>
<keyword evidence="2" id="KW-0342">GTP-binding</keyword>
<keyword evidence="5" id="KW-1185">Reference proteome</keyword>
<name>A0A168D495_9HYPO</name>
<dbReference type="GO" id="GO:0003924">
    <property type="term" value="F:GTPase activity"/>
    <property type="evidence" value="ECO:0007669"/>
    <property type="project" value="InterPro"/>
</dbReference>
<protein>
    <submittedName>
        <fullName evidence="4">Small GTPase superfamily</fullName>
    </submittedName>
</protein>
<dbReference type="STRING" id="1081109.A0A168D495"/>
<dbReference type="GO" id="GO:0007264">
    <property type="term" value="P:small GTPase-mediated signal transduction"/>
    <property type="evidence" value="ECO:0007669"/>
    <property type="project" value="InterPro"/>
</dbReference>
<evidence type="ECO:0000313" key="5">
    <source>
        <dbReference type="Proteomes" id="UP000078544"/>
    </source>
</evidence>
<dbReference type="InterPro" id="IPR003578">
    <property type="entry name" value="Small_GTPase_Rho"/>
</dbReference>
<dbReference type="SUPFAM" id="SSF52540">
    <property type="entry name" value="P-loop containing nucleoside triphosphate hydrolases"/>
    <property type="match status" value="1"/>
</dbReference>
<evidence type="ECO:0000256" key="2">
    <source>
        <dbReference type="ARBA" id="ARBA00023134"/>
    </source>
</evidence>
<dbReference type="SMART" id="SM00174">
    <property type="entry name" value="RHO"/>
    <property type="match status" value="1"/>
</dbReference>
<dbReference type="InterPro" id="IPR027417">
    <property type="entry name" value="P-loop_NTPase"/>
</dbReference>
<dbReference type="Proteomes" id="UP000078544">
    <property type="component" value="Unassembled WGS sequence"/>
</dbReference>
<dbReference type="InterPro" id="IPR001806">
    <property type="entry name" value="Small_GTPase"/>
</dbReference>
<dbReference type="Gene3D" id="3.40.50.300">
    <property type="entry name" value="P-loop containing nucleotide triphosphate hydrolases"/>
    <property type="match status" value="1"/>
</dbReference>
<feature type="compositionally biased region" description="Basic and acidic residues" evidence="3">
    <location>
        <begin position="1"/>
        <end position="13"/>
    </location>
</feature>
<dbReference type="OrthoDB" id="25896at2759"/>
<gene>
    <name evidence="4" type="ORF">AAL_03302</name>
</gene>
<dbReference type="AlphaFoldDB" id="A0A168D495"/>
<evidence type="ECO:0000313" key="4">
    <source>
        <dbReference type="EMBL" id="KZZ97338.1"/>
    </source>
</evidence>